<name>A0A8R2A698_ACYPI</name>
<dbReference type="AlphaFoldDB" id="A0A8R2A698"/>
<dbReference type="InterPro" id="IPR011990">
    <property type="entry name" value="TPR-like_helical_dom_sf"/>
</dbReference>
<dbReference type="KEGG" id="api:100164163"/>
<dbReference type="PANTHER" id="PTHR16193">
    <property type="entry name" value="TETRATRICOPEPTIDE REPEAT PROTEIN 27"/>
    <property type="match status" value="1"/>
</dbReference>
<reference evidence="4" key="2">
    <citation type="submission" date="2022-06" db="UniProtKB">
        <authorList>
            <consortium name="EnsemblMetazoa"/>
        </authorList>
    </citation>
    <scope>IDENTIFICATION</scope>
</reference>
<dbReference type="SUPFAM" id="SSF48452">
    <property type="entry name" value="TPR-like"/>
    <property type="match status" value="1"/>
</dbReference>
<comment type="similarity">
    <text evidence="3">Belongs to the TTC27 family.</text>
</comment>
<evidence type="ECO:0008006" key="6">
    <source>
        <dbReference type="Google" id="ProtNLM"/>
    </source>
</evidence>
<evidence type="ECO:0000313" key="4">
    <source>
        <dbReference type="EnsemblMetazoa" id="XP_001951690.2"/>
    </source>
</evidence>
<evidence type="ECO:0000313" key="5">
    <source>
        <dbReference type="Proteomes" id="UP000007819"/>
    </source>
</evidence>
<evidence type="ECO:0000256" key="1">
    <source>
        <dbReference type="ARBA" id="ARBA00022737"/>
    </source>
</evidence>
<sequence length="822" mass="95234">MKDNIMSVEKFTDAEKCLIYGDTYSNVYNEIIVSEDITSNEMKNVLKGNYVEVLENDLFLDLYNEFEHLNKSNFSSNIVKHISDFLHLNPLKNNTIFTIGVACYQLFLQANWTGPLVSKLDLKSWGPSTAVIESLVDDLDCVSRKVLYPELLVFSYAVFSNDQINIFTRFWWQIRMLSTLQSLLNELSNDIKNMFELAFKQMENTVLETDEEALFRIEQCKIYLSHYGNITKATNCLNTAMNLLGLEHSLVGAMGKRTKFQVKELAQLTLNVNSHKEENNTNLLTPHECCDLPKDCVLDDENRLPDIKFSNESAGKFPKLNSLQQAAILNTLLMEQKCKPKDDLQFEELQPYIRCLVSQQSVWSIHVSTLLQRSLLERDSRKSVERAMKQIECLVSSLEVSSPLNVDRLYLFHCSFVSPSWQLKAYLGNIMLSMGAIQSALDWFLALDMWEECVACYNTQGHRHKAAEILKNELKSSNLTVAKHILILCLLGDATDDISLYEEAWKISDYRSSRAQKHWAFYYYTRKEYKESIDHFKNSLKINSLQENLWFRLGFACMVEERWSEAAEAYRRYCDIENDCFEAWNNLAKCYIKNGQKSRAYYALKEAVKCNYESWMVWDNLMVVSVDCGCFEEAIKCYHRLIDLKSKHVDLEVLRILVQAVQNNVKDENDRPASEHRKCLLQLFGRLTSQVQNDGEIWKLYAHLEEAVPIPNKETADKVLHHLQCAHRFTTQGNKWTQEKNSCLFVSRLSLELAEAYLSCSNITENHEQKKRFLSSAKIMLVSVVSQIEKEKDLMESADIREEFEKVKNILNEIKLQLSAEL</sequence>
<evidence type="ECO:0000256" key="3">
    <source>
        <dbReference type="ARBA" id="ARBA00024020"/>
    </source>
</evidence>
<dbReference type="InterPro" id="IPR019734">
    <property type="entry name" value="TPR_rpt"/>
</dbReference>
<keyword evidence="5" id="KW-1185">Reference proteome</keyword>
<dbReference type="InterPro" id="IPR044244">
    <property type="entry name" value="TTC27/Emw1"/>
</dbReference>
<protein>
    <recommendedName>
        <fullName evidence="6">Tetratricopeptide repeat protein 27</fullName>
    </recommendedName>
</protein>
<dbReference type="PANTHER" id="PTHR16193:SF0">
    <property type="entry name" value="TETRATRICOPEPTIDE REPEAT PROTEIN 27"/>
    <property type="match status" value="1"/>
</dbReference>
<dbReference type="OrthoDB" id="1936594at2759"/>
<reference evidence="5" key="1">
    <citation type="submission" date="2010-06" db="EMBL/GenBank/DDBJ databases">
        <authorList>
            <person name="Jiang H."/>
            <person name="Abraham K."/>
            <person name="Ali S."/>
            <person name="Alsbrooks S.L."/>
            <person name="Anim B.N."/>
            <person name="Anosike U.S."/>
            <person name="Attaway T."/>
            <person name="Bandaranaike D.P."/>
            <person name="Battles P.K."/>
            <person name="Bell S.N."/>
            <person name="Bell A.V."/>
            <person name="Beltran B."/>
            <person name="Bickham C."/>
            <person name="Bustamante Y."/>
            <person name="Caleb T."/>
            <person name="Canada A."/>
            <person name="Cardenas V."/>
            <person name="Carter K."/>
            <person name="Chacko J."/>
            <person name="Chandrabose M.N."/>
            <person name="Chavez D."/>
            <person name="Chavez A."/>
            <person name="Chen L."/>
            <person name="Chu H.-S."/>
            <person name="Claassen K.J."/>
            <person name="Cockrell R."/>
            <person name="Collins M."/>
            <person name="Cooper J.A."/>
            <person name="Cree A."/>
            <person name="Curry S.M."/>
            <person name="Da Y."/>
            <person name="Dao M.D."/>
            <person name="Das B."/>
            <person name="Davila M.-L."/>
            <person name="Davy-Carroll L."/>
            <person name="Denson S."/>
            <person name="Dinh H."/>
            <person name="Ebong V.E."/>
            <person name="Edwards J.R."/>
            <person name="Egan A."/>
            <person name="El-Daye J."/>
            <person name="Escobedo L."/>
            <person name="Fernandez S."/>
            <person name="Fernando P.R."/>
            <person name="Flagg N."/>
            <person name="Forbes L.D."/>
            <person name="Fowler R.G."/>
            <person name="Fu Q."/>
            <person name="Gabisi R.A."/>
            <person name="Ganer J."/>
            <person name="Garbino Pronczuk A."/>
            <person name="Garcia R.M."/>
            <person name="Garner T."/>
            <person name="Garrett T.E."/>
            <person name="Gonzalez D.A."/>
            <person name="Hamid H."/>
            <person name="Hawkins E.S."/>
            <person name="Hirani K."/>
            <person name="Hogues M.E."/>
            <person name="Hollins B."/>
            <person name="Hsiao C.-H."/>
            <person name="Jabil R."/>
            <person name="James M.L."/>
            <person name="Jhangiani S.N."/>
            <person name="Johnson B."/>
            <person name="Johnson Q."/>
            <person name="Joshi V."/>
            <person name="Kalu J.B."/>
            <person name="Kam C."/>
            <person name="Kashfia A."/>
            <person name="Keebler J."/>
            <person name="Kisamo H."/>
            <person name="Kovar C.L."/>
            <person name="Lago L.A."/>
            <person name="Lai C.-Y."/>
            <person name="Laidlaw J."/>
            <person name="Lara F."/>
            <person name="Le T.-K."/>
            <person name="Lee S.L."/>
            <person name="Legall F.H."/>
            <person name="Lemon S.J."/>
            <person name="Lewis L.R."/>
            <person name="Li B."/>
            <person name="Liu Y."/>
            <person name="Liu Y.-S."/>
            <person name="Lopez J."/>
            <person name="Lozado R.J."/>
            <person name="Lu J."/>
            <person name="Madu R.C."/>
            <person name="Maheshwari M."/>
            <person name="Maheshwari R."/>
            <person name="Malloy K."/>
            <person name="Martinez E."/>
            <person name="Mathew T."/>
            <person name="Mercado I.C."/>
            <person name="Mercado C."/>
            <person name="Meyer B."/>
            <person name="Montgomery K."/>
            <person name="Morgan M.B."/>
            <person name="Munidasa M."/>
            <person name="Nazareth L.V."/>
            <person name="Nelson J."/>
            <person name="Ng B.M."/>
            <person name="Nguyen N.B."/>
            <person name="Nguyen P.Q."/>
            <person name="Nguyen T."/>
            <person name="Obregon M."/>
            <person name="Okwuonu G.O."/>
            <person name="Onwere C.G."/>
            <person name="Orozco G."/>
            <person name="Parra A."/>
            <person name="Patel S."/>
            <person name="Patil S."/>
            <person name="Perez A."/>
            <person name="Perez Y."/>
            <person name="Pham C."/>
            <person name="Primus E.L."/>
            <person name="Pu L.-L."/>
            <person name="Puazo M."/>
            <person name="Qin X."/>
            <person name="Quiroz J.B."/>
            <person name="Reese J."/>
            <person name="Richards S."/>
            <person name="Rives C.M."/>
            <person name="Robberts R."/>
            <person name="Ruiz S.J."/>
            <person name="Ruiz M.J."/>
            <person name="Santibanez J."/>
            <person name="Schneider B.W."/>
            <person name="Sisson I."/>
            <person name="Smith M."/>
            <person name="Sodergren E."/>
            <person name="Song X.-Z."/>
            <person name="Song B.B."/>
            <person name="Summersgill H."/>
            <person name="Thelus R."/>
            <person name="Thornton R.D."/>
            <person name="Trejos Z.Y."/>
            <person name="Usmani K."/>
            <person name="Vattathil S."/>
            <person name="Villasana D."/>
            <person name="Walker D.L."/>
            <person name="Wang S."/>
            <person name="Wang K."/>
            <person name="White C.S."/>
            <person name="Williams A.C."/>
            <person name="Williamson J."/>
            <person name="Wilson K."/>
            <person name="Woghiren I.O."/>
            <person name="Woodworth J.R."/>
            <person name="Worley K.C."/>
            <person name="Wright R.A."/>
            <person name="Wu W."/>
            <person name="Young L."/>
            <person name="Zhang L."/>
            <person name="Zhang J."/>
            <person name="Zhu Y."/>
            <person name="Muzny D.M."/>
            <person name="Weinstock G."/>
            <person name="Gibbs R.A."/>
        </authorList>
    </citation>
    <scope>NUCLEOTIDE SEQUENCE [LARGE SCALE GENOMIC DNA]</scope>
    <source>
        <strain evidence="5">LSR1</strain>
    </source>
</reference>
<dbReference type="SMART" id="SM00028">
    <property type="entry name" value="TPR"/>
    <property type="match status" value="4"/>
</dbReference>
<dbReference type="RefSeq" id="XP_001951690.2">
    <property type="nucleotide sequence ID" value="XM_001951655.3"/>
</dbReference>
<keyword evidence="2" id="KW-0802">TPR repeat</keyword>
<dbReference type="Proteomes" id="UP000007819">
    <property type="component" value="Chromosome A3"/>
</dbReference>
<keyword evidence="1" id="KW-0677">Repeat</keyword>
<dbReference type="GeneID" id="100164163"/>
<organism evidence="4 5">
    <name type="scientific">Acyrthosiphon pisum</name>
    <name type="common">Pea aphid</name>
    <dbReference type="NCBI Taxonomy" id="7029"/>
    <lineage>
        <taxon>Eukaryota</taxon>
        <taxon>Metazoa</taxon>
        <taxon>Ecdysozoa</taxon>
        <taxon>Arthropoda</taxon>
        <taxon>Hexapoda</taxon>
        <taxon>Insecta</taxon>
        <taxon>Pterygota</taxon>
        <taxon>Neoptera</taxon>
        <taxon>Paraneoptera</taxon>
        <taxon>Hemiptera</taxon>
        <taxon>Sternorrhyncha</taxon>
        <taxon>Aphidomorpha</taxon>
        <taxon>Aphidoidea</taxon>
        <taxon>Aphididae</taxon>
        <taxon>Macrosiphini</taxon>
        <taxon>Acyrthosiphon</taxon>
    </lineage>
</organism>
<dbReference type="EnsemblMetazoa" id="XM_001951655.4">
    <property type="protein sequence ID" value="XP_001951690.2"/>
    <property type="gene ID" value="LOC100164163"/>
</dbReference>
<dbReference type="Gene3D" id="1.25.40.10">
    <property type="entry name" value="Tetratricopeptide repeat domain"/>
    <property type="match status" value="1"/>
</dbReference>
<evidence type="ECO:0000256" key="2">
    <source>
        <dbReference type="ARBA" id="ARBA00022803"/>
    </source>
</evidence>
<proteinExistence type="inferred from homology"/>
<accession>A0A8R2A698</accession>